<sequence length="63" mass="7700">MEKFPDIEIFGVTYLDALNADKWKKLPKQQGRLKRSSWSWAKEYPYYQRRPNRFEVTLKKVGY</sequence>
<name>A0ABQ6RN71_9GAMM</name>
<dbReference type="EMBL" id="SEUJ01000042">
    <property type="protein sequence ID" value="KAA1165806.1"/>
    <property type="molecule type" value="Genomic_DNA"/>
</dbReference>
<organism evidence="1 2">
    <name type="scientific">Pseudoalteromonas fuliginea</name>
    <dbReference type="NCBI Taxonomy" id="1872678"/>
    <lineage>
        <taxon>Bacteria</taxon>
        <taxon>Pseudomonadati</taxon>
        <taxon>Pseudomonadota</taxon>
        <taxon>Gammaproteobacteria</taxon>
        <taxon>Alteromonadales</taxon>
        <taxon>Pseudoalteromonadaceae</taxon>
        <taxon>Pseudoalteromonas</taxon>
    </lineage>
</organism>
<proteinExistence type="predicted"/>
<evidence type="ECO:0000313" key="1">
    <source>
        <dbReference type="EMBL" id="KAA1165806.1"/>
    </source>
</evidence>
<dbReference type="Proteomes" id="UP000322915">
    <property type="component" value="Unassembled WGS sequence"/>
</dbReference>
<accession>A0ABQ6RN71</accession>
<comment type="caution">
    <text evidence="1">The sequence shown here is derived from an EMBL/GenBank/DDBJ whole genome shotgun (WGS) entry which is preliminary data.</text>
</comment>
<protein>
    <recommendedName>
        <fullName evidence="3">Transposase</fullName>
    </recommendedName>
</protein>
<reference evidence="1 2" key="1">
    <citation type="submission" date="2019-01" db="EMBL/GenBank/DDBJ databases">
        <title>Genome sequences of marine Pseudoalteromonas species.</title>
        <authorList>
            <person name="Boraston A.B."/>
            <person name="Hehemann J.-H."/>
            <person name="Vickers C.J."/>
            <person name="Salama-Alber O."/>
            <person name="Abe K."/>
            <person name="Hettle A.J."/>
        </authorList>
    </citation>
    <scope>NUCLEOTIDE SEQUENCE [LARGE SCALE GENOMIC DNA]</scope>
    <source>
        <strain evidence="1 2">PS47</strain>
    </source>
</reference>
<keyword evidence="2" id="KW-1185">Reference proteome</keyword>
<gene>
    <name evidence="1" type="ORF">EU509_01015</name>
</gene>
<evidence type="ECO:0000313" key="2">
    <source>
        <dbReference type="Proteomes" id="UP000322915"/>
    </source>
</evidence>
<evidence type="ECO:0008006" key="3">
    <source>
        <dbReference type="Google" id="ProtNLM"/>
    </source>
</evidence>
<dbReference type="RefSeq" id="WP_076925936.1">
    <property type="nucleotide sequence ID" value="NZ_SEUJ01000042.1"/>
</dbReference>